<evidence type="ECO:0000256" key="1">
    <source>
        <dbReference type="PROSITE-ProRule" id="PRU00047"/>
    </source>
</evidence>
<dbReference type="SMART" id="SM00343">
    <property type="entry name" value="ZnF_C2HC"/>
    <property type="match status" value="1"/>
</dbReference>
<gene>
    <name evidence="4" type="ORF">KI387_044110</name>
</gene>
<protein>
    <recommendedName>
        <fullName evidence="3">CCHC-type domain-containing protein</fullName>
    </recommendedName>
</protein>
<dbReference type="OMA" id="HEPILRR"/>
<dbReference type="Gene3D" id="4.10.60.10">
    <property type="entry name" value="Zinc finger, CCHC-type"/>
    <property type="match status" value="1"/>
</dbReference>
<dbReference type="SUPFAM" id="SSF57756">
    <property type="entry name" value="Retrovirus zinc finger-like domains"/>
    <property type="match status" value="1"/>
</dbReference>
<dbReference type="InterPro" id="IPR001878">
    <property type="entry name" value="Znf_CCHC"/>
</dbReference>
<evidence type="ECO:0000259" key="3">
    <source>
        <dbReference type="PROSITE" id="PS50158"/>
    </source>
</evidence>
<evidence type="ECO:0000313" key="5">
    <source>
        <dbReference type="Proteomes" id="UP000824469"/>
    </source>
</evidence>
<dbReference type="Pfam" id="PF00098">
    <property type="entry name" value="zf-CCHC"/>
    <property type="match status" value="1"/>
</dbReference>
<proteinExistence type="predicted"/>
<feature type="compositionally biased region" description="Polar residues" evidence="2">
    <location>
        <begin position="173"/>
        <end position="182"/>
    </location>
</feature>
<name>A0AA38CLE5_TAXCH</name>
<dbReference type="PANTHER" id="PTHR47481">
    <property type="match status" value="1"/>
</dbReference>
<dbReference type="GO" id="GO:0008270">
    <property type="term" value="F:zinc ion binding"/>
    <property type="evidence" value="ECO:0007669"/>
    <property type="project" value="UniProtKB-KW"/>
</dbReference>
<accession>A0AA38CLE5</accession>
<dbReference type="Pfam" id="PF22936">
    <property type="entry name" value="Pol_BBD"/>
    <property type="match status" value="1"/>
</dbReference>
<dbReference type="InterPro" id="IPR036875">
    <property type="entry name" value="Znf_CCHC_sf"/>
</dbReference>
<dbReference type="EMBL" id="JAHRHJ020000010">
    <property type="protein sequence ID" value="KAH9299887.1"/>
    <property type="molecule type" value="Genomic_DNA"/>
</dbReference>
<dbReference type="GO" id="GO:0003676">
    <property type="term" value="F:nucleic acid binding"/>
    <property type="evidence" value="ECO:0007669"/>
    <property type="project" value="InterPro"/>
</dbReference>
<dbReference type="PANTHER" id="PTHR47481:SF22">
    <property type="entry name" value="RETROTRANSPOSON GAG DOMAIN-CONTAINING PROTEIN"/>
    <property type="match status" value="1"/>
</dbReference>
<keyword evidence="1" id="KW-0479">Metal-binding</keyword>
<keyword evidence="5" id="KW-1185">Reference proteome</keyword>
<feature type="region of interest" description="Disordered" evidence="2">
    <location>
        <begin position="172"/>
        <end position="205"/>
    </location>
</feature>
<evidence type="ECO:0000256" key="2">
    <source>
        <dbReference type="SAM" id="MobiDB-lite"/>
    </source>
</evidence>
<reference evidence="4 5" key="1">
    <citation type="journal article" date="2021" name="Nat. Plants">
        <title>The Taxus genome provides insights into paclitaxel biosynthesis.</title>
        <authorList>
            <person name="Xiong X."/>
            <person name="Gou J."/>
            <person name="Liao Q."/>
            <person name="Li Y."/>
            <person name="Zhou Q."/>
            <person name="Bi G."/>
            <person name="Li C."/>
            <person name="Du R."/>
            <person name="Wang X."/>
            <person name="Sun T."/>
            <person name="Guo L."/>
            <person name="Liang H."/>
            <person name="Lu P."/>
            <person name="Wu Y."/>
            <person name="Zhang Z."/>
            <person name="Ro D.K."/>
            <person name="Shang Y."/>
            <person name="Huang S."/>
            <person name="Yan J."/>
        </authorList>
    </citation>
    <scope>NUCLEOTIDE SEQUENCE [LARGE SCALE GENOMIC DNA]</scope>
    <source>
        <strain evidence="4">Ta-2019</strain>
    </source>
</reference>
<dbReference type="InterPro" id="IPR054722">
    <property type="entry name" value="PolX-like_BBD"/>
</dbReference>
<dbReference type="Pfam" id="PF14223">
    <property type="entry name" value="Retrotran_gag_2"/>
    <property type="match status" value="1"/>
</dbReference>
<dbReference type="Proteomes" id="UP000824469">
    <property type="component" value="Unassembled WGS sequence"/>
</dbReference>
<dbReference type="AlphaFoldDB" id="A0AA38CLE5"/>
<evidence type="ECO:0000313" key="4">
    <source>
        <dbReference type="EMBL" id="KAH9299887.1"/>
    </source>
</evidence>
<feature type="domain" description="CCHC-type" evidence="3">
    <location>
        <begin position="212"/>
        <end position="225"/>
    </location>
</feature>
<comment type="caution">
    <text evidence="4">The sequence shown here is derived from an EMBL/GenBank/DDBJ whole genome shotgun (WGS) entry which is preliminary data.</text>
</comment>
<sequence length="308" mass="35092">MQMEDYLYQKDLYNPLSEKVNKPSSMIDVEWDFLDRKLLGMIRLSLASSVLFNVSKEKTTKDLMDALGKLYEKLSASYKIFLMKNLFNMKMSENSSVADHLNDFNTVVNMLASVTIEFDEEVRALLILCSLPESWNSLVMVVSNSVPANSKLKFEDVVGVILSEEMWRKRSGESSTSGNALTVETRGRQKNRGNRGKSKDRERSKSKNKIVCWNCGNPGHAKKDCWELRDKKKQQEENKEENVEMGNVCQDALILSLHNITESWVLDSGASFHASPHRHYFVDYVQGDFGHVFLRDDEPCNIVGKGSV</sequence>
<keyword evidence="1" id="KW-0863">Zinc-finger</keyword>
<organism evidence="4 5">
    <name type="scientific">Taxus chinensis</name>
    <name type="common">Chinese yew</name>
    <name type="synonym">Taxus wallichiana var. chinensis</name>
    <dbReference type="NCBI Taxonomy" id="29808"/>
    <lineage>
        <taxon>Eukaryota</taxon>
        <taxon>Viridiplantae</taxon>
        <taxon>Streptophyta</taxon>
        <taxon>Embryophyta</taxon>
        <taxon>Tracheophyta</taxon>
        <taxon>Spermatophyta</taxon>
        <taxon>Pinopsida</taxon>
        <taxon>Pinidae</taxon>
        <taxon>Conifers II</taxon>
        <taxon>Cupressales</taxon>
        <taxon>Taxaceae</taxon>
        <taxon>Taxus</taxon>
    </lineage>
</organism>
<keyword evidence="1" id="KW-0862">Zinc</keyword>
<dbReference type="PROSITE" id="PS50158">
    <property type="entry name" value="ZF_CCHC"/>
    <property type="match status" value="1"/>
</dbReference>